<dbReference type="EMBL" id="JAEFBJ010000012">
    <property type="protein sequence ID" value="KAG7546900.1"/>
    <property type="molecule type" value="Genomic_DNA"/>
</dbReference>
<evidence type="ECO:0000313" key="3">
    <source>
        <dbReference type="Proteomes" id="UP000694251"/>
    </source>
</evidence>
<accession>A0A8T1YLJ3</accession>
<dbReference type="OrthoDB" id="10591083at2759"/>
<evidence type="ECO:0000313" key="2">
    <source>
        <dbReference type="EMBL" id="KAG7546900.1"/>
    </source>
</evidence>
<evidence type="ECO:0000256" key="1">
    <source>
        <dbReference type="SAM" id="MobiDB-lite"/>
    </source>
</evidence>
<reference evidence="2 3" key="1">
    <citation type="submission" date="2020-12" db="EMBL/GenBank/DDBJ databases">
        <title>Concerted genomic and epigenomic changes stabilize Arabidopsis allopolyploids.</title>
        <authorList>
            <person name="Chen Z."/>
        </authorList>
    </citation>
    <scope>NUCLEOTIDE SEQUENCE [LARGE SCALE GENOMIC DNA]</scope>
    <source>
        <strain evidence="2">As9502</strain>
        <tissue evidence="2">Leaf</tissue>
    </source>
</reference>
<name>A0A8T1YLJ3_ARASU</name>
<sequence length="199" mass="22475">MLGSDSTRISSGLSTELARRTSTDAARDTSYRFGCICRIAREPLRHCTRAKPPFYPEPTSRNYPRQQGHTIISELGLLSSEPTSRVARAVSSRTRAQSTKVSEPNLLKVSSARLERYAIVYTARAEIFETSEARESSRIDSNQEIFRKTPKNKESILIRDILSRLRDKWKSSENIAGEAAYHPYIKRLKALTLGRAISL</sequence>
<dbReference type="Proteomes" id="UP000694251">
    <property type="component" value="Chromosome 12"/>
</dbReference>
<proteinExistence type="predicted"/>
<dbReference type="AlphaFoldDB" id="A0A8T1YLJ3"/>
<feature type="region of interest" description="Disordered" evidence="1">
    <location>
        <begin position="1"/>
        <end position="21"/>
    </location>
</feature>
<protein>
    <submittedName>
        <fullName evidence="2">Uncharacterized protein</fullName>
    </submittedName>
</protein>
<keyword evidence="3" id="KW-1185">Reference proteome</keyword>
<organism evidence="2 3">
    <name type="scientific">Arabidopsis suecica</name>
    <name type="common">Swedish thale-cress</name>
    <name type="synonym">Cardaminopsis suecica</name>
    <dbReference type="NCBI Taxonomy" id="45249"/>
    <lineage>
        <taxon>Eukaryota</taxon>
        <taxon>Viridiplantae</taxon>
        <taxon>Streptophyta</taxon>
        <taxon>Embryophyta</taxon>
        <taxon>Tracheophyta</taxon>
        <taxon>Spermatophyta</taxon>
        <taxon>Magnoliopsida</taxon>
        <taxon>eudicotyledons</taxon>
        <taxon>Gunneridae</taxon>
        <taxon>Pentapetalae</taxon>
        <taxon>rosids</taxon>
        <taxon>malvids</taxon>
        <taxon>Brassicales</taxon>
        <taxon>Brassicaceae</taxon>
        <taxon>Camelineae</taxon>
        <taxon>Arabidopsis</taxon>
    </lineage>
</organism>
<comment type="caution">
    <text evidence="2">The sequence shown here is derived from an EMBL/GenBank/DDBJ whole genome shotgun (WGS) entry which is preliminary data.</text>
</comment>
<feature type="compositionally biased region" description="Polar residues" evidence="1">
    <location>
        <begin position="1"/>
        <end position="14"/>
    </location>
</feature>
<gene>
    <name evidence="2" type="ORF">ISN44_As12g022020</name>
</gene>